<keyword evidence="2" id="KW-0472">Membrane</keyword>
<feature type="transmembrane region" description="Helical" evidence="2">
    <location>
        <begin position="161"/>
        <end position="182"/>
    </location>
</feature>
<dbReference type="Proteomes" id="UP001615550">
    <property type="component" value="Unassembled WGS sequence"/>
</dbReference>
<keyword evidence="2" id="KW-1133">Transmembrane helix</keyword>
<sequence>MSGLTAVGLFVVSLAFSVLIFSIWLRMALRYFRVSAINPLSQLVHTITDPLVIPIQRLLKLTPKPGQKYETASIIVLVLVEILKIFILSMIAFHALMPMGYFIIYVLADLIIQPCDLLFFAILIRVIMSFVNPAWNGPIESFLRTLTDPLLKLGRKIIPDISGFDFSPFIMLMILKVITLFINANLPWRIL</sequence>
<proteinExistence type="inferred from homology"/>
<dbReference type="PANTHER" id="PTHR33219">
    <property type="entry name" value="YLMG HOMOLOG PROTEIN 2, CHLOROPLASTIC"/>
    <property type="match status" value="1"/>
</dbReference>
<keyword evidence="2" id="KW-0812">Transmembrane</keyword>
<dbReference type="RefSeq" id="WP_400187032.1">
    <property type="nucleotide sequence ID" value="NZ_JBGORX010000001.1"/>
</dbReference>
<comment type="caution">
    <text evidence="3">The sequence shown here is derived from an EMBL/GenBank/DDBJ whole genome shotgun (WGS) entry which is preliminary data.</text>
</comment>
<dbReference type="EMBL" id="JBGORX010000001">
    <property type="protein sequence ID" value="MFJ1268217.1"/>
    <property type="molecule type" value="Genomic_DNA"/>
</dbReference>
<evidence type="ECO:0000256" key="2">
    <source>
        <dbReference type="SAM" id="Phobius"/>
    </source>
</evidence>
<comment type="similarity">
    <text evidence="1">Belongs to the YggT family.</text>
</comment>
<organism evidence="3 4">
    <name type="scientific">Legionella lytica</name>
    <dbReference type="NCBI Taxonomy" id="96232"/>
    <lineage>
        <taxon>Bacteria</taxon>
        <taxon>Pseudomonadati</taxon>
        <taxon>Pseudomonadota</taxon>
        <taxon>Gammaproteobacteria</taxon>
        <taxon>Legionellales</taxon>
        <taxon>Legionellaceae</taxon>
        <taxon>Legionella</taxon>
    </lineage>
</organism>
<feature type="transmembrane region" description="Helical" evidence="2">
    <location>
        <begin position="102"/>
        <end position="124"/>
    </location>
</feature>
<dbReference type="PANTHER" id="PTHR33219:SF14">
    <property type="entry name" value="PROTEIN COFACTOR ASSEMBLY OF COMPLEX C SUBUNIT B CCB3, CHLOROPLASTIC-RELATED"/>
    <property type="match status" value="1"/>
</dbReference>
<dbReference type="InterPro" id="IPR003425">
    <property type="entry name" value="CCB3/YggT"/>
</dbReference>
<feature type="transmembrane region" description="Helical" evidence="2">
    <location>
        <begin position="6"/>
        <end position="25"/>
    </location>
</feature>
<evidence type="ECO:0000256" key="1">
    <source>
        <dbReference type="ARBA" id="ARBA00010894"/>
    </source>
</evidence>
<dbReference type="Pfam" id="PF02325">
    <property type="entry name" value="CCB3_YggT"/>
    <property type="match status" value="2"/>
</dbReference>
<keyword evidence="4" id="KW-1185">Reference proteome</keyword>
<evidence type="ECO:0000313" key="3">
    <source>
        <dbReference type="EMBL" id="MFJ1268217.1"/>
    </source>
</evidence>
<evidence type="ECO:0000313" key="4">
    <source>
        <dbReference type="Proteomes" id="UP001615550"/>
    </source>
</evidence>
<name>A0ABW8D7Q3_9GAMM</name>
<feature type="transmembrane region" description="Helical" evidence="2">
    <location>
        <begin position="74"/>
        <end position="96"/>
    </location>
</feature>
<reference evidence="3 4" key="1">
    <citation type="submission" date="2024-08" db="EMBL/GenBank/DDBJ databases">
        <title>Draft Genome Sequence of Legionella lytica strain DSB2004, Isolated From a Fire Sprinkler System.</title>
        <authorList>
            <person name="Everhart A.D."/>
            <person name="Kidane D.T."/>
            <person name="Farone A.L."/>
            <person name="Farone M.B."/>
        </authorList>
    </citation>
    <scope>NUCLEOTIDE SEQUENCE [LARGE SCALE GENOMIC DNA]</scope>
    <source>
        <strain evidence="3 4">DSB2004</strain>
    </source>
</reference>
<gene>
    <name evidence="3" type="ORF">ACD661_06585</name>
</gene>
<protein>
    <submittedName>
        <fullName evidence="3">YggT family protein</fullName>
    </submittedName>
</protein>
<accession>A0ABW8D7Q3</accession>